<evidence type="ECO:0000256" key="1">
    <source>
        <dbReference type="SAM" id="MobiDB-lite"/>
    </source>
</evidence>
<evidence type="ECO:0000313" key="3">
    <source>
        <dbReference type="Proteomes" id="UP000790347"/>
    </source>
</evidence>
<evidence type="ECO:0000313" key="2">
    <source>
        <dbReference type="EMBL" id="KAH9506274.1"/>
    </source>
</evidence>
<dbReference type="Proteomes" id="UP000790347">
    <property type="component" value="Unassembled WGS sequence"/>
</dbReference>
<feature type="region of interest" description="Disordered" evidence="1">
    <location>
        <begin position="117"/>
        <end position="244"/>
    </location>
</feature>
<accession>A0A922L4D7</accession>
<name>A0A922L4D7_DERFA</name>
<sequence>MWGIAEKNETICFELDIDSWERINNHMISISNTEMPEFHLMKLKLDLERSNRLNVISKSTAKKRKFDPTNELVISHKKLRNGTITEVNCSLHGTVHTNYKDLYYHLCEDHPESFIGPSNENHDVLDVDQLPTNDDDNINVDQLPTNDDNINVDQLPTNDDDNVNDENDDDNVNDKNDDDIINVDQVPTNDDNVNDDNDDGDNDDDDGDNDDDDDDNDDDYDDDNEETESCSEAEWNSTGYEPAVNHEDRNSFFDIVKDELSLELYSKFIEFCKSINKCRLKFHMTQNAISSVHEAHKNMFELDSKNQKLQNFMTKFVNSIYLQKKFSENLPTYVKSEELKLTNGKKYHYIGIEKILKTHIIDDNLIRNIFDENQENLSEYVRKNGYQNKLRIVLSGDDFGVSNPIGGAERKLFALYMDTDNAKIYNTKANQLPLVLLCERSHITDLNELFSPVKRDLKRLMDNGITVQYNGIERKLEVCLAYVLGDNLGVCEMLGMKRNFSKGFICRYCGLTYNEMQTGIYETRSLNLHKSISLYKEELSKLSNKKYKSPYGIKRKSCFDGLGVNIFQISPPDLFHDIVEGFGPRISQILLKSSSVSRTQIKNKIKQINWINGPVKVKEDFSLKGKGTQKFEFIVRMVEIFPEWIEFPPEIYLSLRKVIYKIFSPSSFEMNELKNDIQNLVRLCRPHFQVAKLHFAEHYPEMVSFYGSLLPYLALRFERKHWQLKCMIRMSNNYMNIAYSIANSHQEVQALDFKTPGMLNEMCNEGLMPVADHPFSTHKKIVREILNEVGTFLEVKNFETNDGLIIATGDTWKIVRKVDQHNLWQYAELTNQNIKKELKELSHNNSFIFQFKNNWMINSPIQK</sequence>
<feature type="compositionally biased region" description="Acidic residues" evidence="1">
    <location>
        <begin position="158"/>
        <end position="181"/>
    </location>
</feature>
<feature type="compositionally biased region" description="Acidic residues" evidence="1">
    <location>
        <begin position="192"/>
        <end position="231"/>
    </location>
</feature>
<reference evidence="2" key="2">
    <citation type="journal article" date="2022" name="Res Sq">
        <title>Comparative Genomics Reveals Insights into the Divergent Evolution of Astigmatic Mites and Household Pest Adaptations.</title>
        <authorList>
            <person name="Xiong Q."/>
            <person name="Wan A.T.-Y."/>
            <person name="Liu X.-Y."/>
            <person name="Fung C.S.-H."/>
            <person name="Xiao X."/>
            <person name="Malainual N."/>
            <person name="Hou J."/>
            <person name="Wang L."/>
            <person name="Wang M."/>
            <person name="Yang K."/>
            <person name="Cui Y."/>
            <person name="Leung E."/>
            <person name="Nong W."/>
            <person name="Shin S.-K."/>
            <person name="Au S."/>
            <person name="Jeong K.Y."/>
            <person name="Chew F.T."/>
            <person name="Hui J."/>
            <person name="Leung T.F."/>
            <person name="Tungtrongchitr A."/>
            <person name="Zhong N."/>
            <person name="Liu Z."/>
            <person name="Tsui S."/>
        </authorList>
    </citation>
    <scope>NUCLEOTIDE SEQUENCE</scope>
    <source>
        <strain evidence="2">Derf</strain>
        <tissue evidence="2">Whole organism</tissue>
    </source>
</reference>
<protein>
    <submittedName>
        <fullName evidence="2">Uncharacterized protein</fullName>
    </submittedName>
</protein>
<proteinExistence type="predicted"/>
<organism evidence="2 3">
    <name type="scientific">Dermatophagoides farinae</name>
    <name type="common">American house dust mite</name>
    <dbReference type="NCBI Taxonomy" id="6954"/>
    <lineage>
        <taxon>Eukaryota</taxon>
        <taxon>Metazoa</taxon>
        <taxon>Ecdysozoa</taxon>
        <taxon>Arthropoda</taxon>
        <taxon>Chelicerata</taxon>
        <taxon>Arachnida</taxon>
        <taxon>Acari</taxon>
        <taxon>Acariformes</taxon>
        <taxon>Sarcoptiformes</taxon>
        <taxon>Astigmata</taxon>
        <taxon>Psoroptidia</taxon>
        <taxon>Analgoidea</taxon>
        <taxon>Pyroglyphidae</taxon>
        <taxon>Dermatophagoidinae</taxon>
        <taxon>Dermatophagoides</taxon>
    </lineage>
</organism>
<reference evidence="2" key="1">
    <citation type="submission" date="2013-05" db="EMBL/GenBank/DDBJ databases">
        <authorList>
            <person name="Yim A.K.Y."/>
            <person name="Chan T.F."/>
            <person name="Ji K.M."/>
            <person name="Liu X.Y."/>
            <person name="Zhou J.W."/>
            <person name="Li R.Q."/>
            <person name="Yang K.Y."/>
            <person name="Li J."/>
            <person name="Li M."/>
            <person name="Law P.T.W."/>
            <person name="Wu Y.L."/>
            <person name="Cai Z.L."/>
            <person name="Qin H."/>
            <person name="Bao Y."/>
            <person name="Leung R.K.K."/>
            <person name="Ng P.K.S."/>
            <person name="Zou J."/>
            <person name="Zhong X.J."/>
            <person name="Ran P.X."/>
            <person name="Zhong N.S."/>
            <person name="Liu Z.G."/>
            <person name="Tsui S.K.W."/>
        </authorList>
    </citation>
    <scope>NUCLEOTIDE SEQUENCE</scope>
    <source>
        <strain evidence="2">Derf</strain>
        <tissue evidence="2">Whole organism</tissue>
    </source>
</reference>
<dbReference type="EMBL" id="ASGP02000005">
    <property type="protein sequence ID" value="KAH9506274.1"/>
    <property type="molecule type" value="Genomic_DNA"/>
</dbReference>
<keyword evidence="3" id="KW-1185">Reference proteome</keyword>
<feature type="compositionally biased region" description="Polar residues" evidence="1">
    <location>
        <begin position="139"/>
        <end position="157"/>
    </location>
</feature>
<gene>
    <name evidence="2" type="ORF">DERF_011016</name>
</gene>
<dbReference type="AlphaFoldDB" id="A0A922L4D7"/>
<comment type="caution">
    <text evidence="2">The sequence shown here is derived from an EMBL/GenBank/DDBJ whole genome shotgun (WGS) entry which is preliminary data.</text>
</comment>